<proteinExistence type="predicted"/>
<gene>
    <name evidence="1" type="ORF">SUZIE_110860</name>
</gene>
<dbReference type="EMBL" id="JAATJV010158998">
    <property type="protein sequence ID" value="MBZ3871014.1"/>
    <property type="molecule type" value="Genomic_DNA"/>
</dbReference>
<sequence length="182" mass="21095">MSKFKDESLYFHFHADKEMEGTRSKNKQLCSDFKLVENILAKWLVLKCTDAEEQLHRYAIFCQALVATMCTFSEQLLEALSYGYNNNGENEESSRRQPQVKEKWAMLEDICVTLSELESVTFSFKQLDENCVANTNVFYHIEGSQQALKVVFYLNGYHFSKLPSHQENRASLQPHTVLFTKG</sequence>
<dbReference type="AlphaFoldDB" id="A0AA41MFQ9"/>
<protein>
    <submittedName>
        <fullName evidence="1">Phosphatidylinositol 3,4,5-trisphosphate-dependent Rac exchanger 1 protein</fullName>
    </submittedName>
</protein>
<accession>A0AA41MFQ9</accession>
<evidence type="ECO:0000313" key="1">
    <source>
        <dbReference type="EMBL" id="MBZ3871014.1"/>
    </source>
</evidence>
<dbReference type="Proteomes" id="UP001166674">
    <property type="component" value="Unassembled WGS sequence"/>
</dbReference>
<keyword evidence="2" id="KW-1185">Reference proteome</keyword>
<organism evidence="1 2">
    <name type="scientific">Sciurus carolinensis</name>
    <name type="common">Eastern gray squirrel</name>
    <dbReference type="NCBI Taxonomy" id="30640"/>
    <lineage>
        <taxon>Eukaryota</taxon>
        <taxon>Metazoa</taxon>
        <taxon>Chordata</taxon>
        <taxon>Craniata</taxon>
        <taxon>Vertebrata</taxon>
        <taxon>Euteleostomi</taxon>
        <taxon>Mammalia</taxon>
        <taxon>Eutheria</taxon>
        <taxon>Euarchontoglires</taxon>
        <taxon>Glires</taxon>
        <taxon>Rodentia</taxon>
        <taxon>Sciuromorpha</taxon>
        <taxon>Sciuridae</taxon>
        <taxon>Sciurinae</taxon>
        <taxon>Sciurini</taxon>
        <taxon>Sciurus</taxon>
    </lineage>
</organism>
<name>A0AA41MFQ9_SCICA</name>
<comment type="caution">
    <text evidence="1">The sequence shown here is derived from an EMBL/GenBank/DDBJ whole genome shotgun (WGS) entry which is preliminary data.</text>
</comment>
<evidence type="ECO:0000313" key="2">
    <source>
        <dbReference type="Proteomes" id="UP001166674"/>
    </source>
</evidence>
<reference evidence="1" key="1">
    <citation type="submission" date="2020-03" db="EMBL/GenBank/DDBJ databases">
        <title>Studies in the Genomics of Life Span.</title>
        <authorList>
            <person name="Glass D."/>
        </authorList>
    </citation>
    <scope>NUCLEOTIDE SEQUENCE</scope>
    <source>
        <strain evidence="1">SUZIE</strain>
        <tissue evidence="1">Muscle</tissue>
    </source>
</reference>